<comment type="caution">
    <text evidence="2">The sequence shown here is derived from an EMBL/GenBank/DDBJ whole genome shotgun (WGS) entry which is preliminary data.</text>
</comment>
<dbReference type="AlphaFoldDB" id="A0AAE0MT03"/>
<keyword evidence="3" id="KW-1185">Reference proteome</keyword>
<protein>
    <submittedName>
        <fullName evidence="2">Uncharacterized protein</fullName>
    </submittedName>
</protein>
<feature type="transmembrane region" description="Helical" evidence="1">
    <location>
        <begin position="20"/>
        <end position="39"/>
    </location>
</feature>
<organism evidence="2 3">
    <name type="scientific">Neurospora tetraspora</name>
    <dbReference type="NCBI Taxonomy" id="94610"/>
    <lineage>
        <taxon>Eukaryota</taxon>
        <taxon>Fungi</taxon>
        <taxon>Dikarya</taxon>
        <taxon>Ascomycota</taxon>
        <taxon>Pezizomycotina</taxon>
        <taxon>Sordariomycetes</taxon>
        <taxon>Sordariomycetidae</taxon>
        <taxon>Sordariales</taxon>
        <taxon>Sordariaceae</taxon>
        <taxon>Neurospora</taxon>
    </lineage>
</organism>
<accession>A0AAE0MT03</accession>
<keyword evidence="1" id="KW-0812">Transmembrane</keyword>
<dbReference type="GeneID" id="87858873"/>
<sequence>MSSYTLLSVGTVISPRTILTALQLLVTCLAIYATTYARVTFEGQRLHSQDVGKGVVIFFYAFLPSCIFSTSLHTAPLLDSFDSFTSISLAEMVSSRFFRRS</sequence>
<evidence type="ECO:0000313" key="2">
    <source>
        <dbReference type="EMBL" id="KAK3345142.1"/>
    </source>
</evidence>
<proteinExistence type="predicted"/>
<dbReference type="EMBL" id="JAUEPP010000004">
    <property type="protein sequence ID" value="KAK3345142.1"/>
    <property type="molecule type" value="Genomic_DNA"/>
</dbReference>
<keyword evidence="1" id="KW-1133">Transmembrane helix</keyword>
<keyword evidence="1" id="KW-0472">Membrane</keyword>
<dbReference type="RefSeq" id="XP_062681755.1">
    <property type="nucleotide sequence ID" value="XM_062821719.1"/>
</dbReference>
<gene>
    <name evidence="2" type="ORF">B0H65DRAFT_196203</name>
</gene>
<reference evidence="2" key="1">
    <citation type="journal article" date="2023" name="Mol. Phylogenet. Evol.">
        <title>Genome-scale phylogeny and comparative genomics of the fungal order Sordariales.</title>
        <authorList>
            <person name="Hensen N."/>
            <person name="Bonometti L."/>
            <person name="Westerberg I."/>
            <person name="Brannstrom I.O."/>
            <person name="Guillou S."/>
            <person name="Cros-Aarteil S."/>
            <person name="Calhoun S."/>
            <person name="Haridas S."/>
            <person name="Kuo A."/>
            <person name="Mondo S."/>
            <person name="Pangilinan J."/>
            <person name="Riley R."/>
            <person name="LaButti K."/>
            <person name="Andreopoulos B."/>
            <person name="Lipzen A."/>
            <person name="Chen C."/>
            <person name="Yan M."/>
            <person name="Daum C."/>
            <person name="Ng V."/>
            <person name="Clum A."/>
            <person name="Steindorff A."/>
            <person name="Ohm R.A."/>
            <person name="Martin F."/>
            <person name="Silar P."/>
            <person name="Natvig D.O."/>
            <person name="Lalanne C."/>
            <person name="Gautier V."/>
            <person name="Ament-Velasquez S.L."/>
            <person name="Kruys A."/>
            <person name="Hutchinson M.I."/>
            <person name="Powell A.J."/>
            <person name="Barry K."/>
            <person name="Miller A.N."/>
            <person name="Grigoriev I.V."/>
            <person name="Debuchy R."/>
            <person name="Gladieux P."/>
            <person name="Hiltunen Thoren M."/>
            <person name="Johannesson H."/>
        </authorList>
    </citation>
    <scope>NUCLEOTIDE SEQUENCE</scope>
    <source>
        <strain evidence="2">CBS 560.94</strain>
    </source>
</reference>
<feature type="transmembrane region" description="Helical" evidence="1">
    <location>
        <begin position="51"/>
        <end position="72"/>
    </location>
</feature>
<name>A0AAE0MT03_9PEZI</name>
<evidence type="ECO:0000313" key="3">
    <source>
        <dbReference type="Proteomes" id="UP001278500"/>
    </source>
</evidence>
<evidence type="ECO:0000256" key="1">
    <source>
        <dbReference type="SAM" id="Phobius"/>
    </source>
</evidence>
<reference evidence="2" key="2">
    <citation type="submission" date="2023-06" db="EMBL/GenBank/DDBJ databases">
        <authorList>
            <consortium name="Lawrence Berkeley National Laboratory"/>
            <person name="Haridas S."/>
            <person name="Hensen N."/>
            <person name="Bonometti L."/>
            <person name="Westerberg I."/>
            <person name="Brannstrom I.O."/>
            <person name="Guillou S."/>
            <person name="Cros-Aarteil S."/>
            <person name="Calhoun S."/>
            <person name="Kuo A."/>
            <person name="Mondo S."/>
            <person name="Pangilinan J."/>
            <person name="Riley R."/>
            <person name="Labutti K."/>
            <person name="Andreopoulos B."/>
            <person name="Lipzen A."/>
            <person name="Chen C."/>
            <person name="Yanf M."/>
            <person name="Daum C."/>
            <person name="Ng V."/>
            <person name="Clum A."/>
            <person name="Steindorff A."/>
            <person name="Ohm R."/>
            <person name="Martin F."/>
            <person name="Silar P."/>
            <person name="Natvig D."/>
            <person name="Lalanne C."/>
            <person name="Gautier V."/>
            <person name="Ament-Velasquez S.L."/>
            <person name="Kruys A."/>
            <person name="Hutchinson M.I."/>
            <person name="Powell A.J."/>
            <person name="Barry K."/>
            <person name="Miller A.N."/>
            <person name="Grigoriev I.V."/>
            <person name="Debuchy R."/>
            <person name="Gladieux P."/>
            <person name="Thoren M.H."/>
            <person name="Johannesson H."/>
        </authorList>
    </citation>
    <scope>NUCLEOTIDE SEQUENCE</scope>
    <source>
        <strain evidence="2">CBS 560.94</strain>
    </source>
</reference>
<dbReference type="Proteomes" id="UP001278500">
    <property type="component" value="Unassembled WGS sequence"/>
</dbReference>